<dbReference type="Gene3D" id="1.10.10.10">
    <property type="entry name" value="Winged helix-like DNA-binding domain superfamily/Winged helix DNA-binding domain"/>
    <property type="match status" value="1"/>
</dbReference>
<dbReference type="InterPro" id="IPR000835">
    <property type="entry name" value="HTH_MarR-typ"/>
</dbReference>
<keyword evidence="6" id="KW-1185">Reference proteome</keyword>
<dbReference type="InterPro" id="IPR036388">
    <property type="entry name" value="WH-like_DNA-bd_sf"/>
</dbReference>
<dbReference type="SUPFAM" id="SSF46785">
    <property type="entry name" value="Winged helix' DNA-binding domain"/>
    <property type="match status" value="1"/>
</dbReference>
<dbReference type="GO" id="GO:0003700">
    <property type="term" value="F:DNA-binding transcription factor activity"/>
    <property type="evidence" value="ECO:0007669"/>
    <property type="project" value="InterPro"/>
</dbReference>
<evidence type="ECO:0000313" key="6">
    <source>
        <dbReference type="Proteomes" id="UP000622860"/>
    </source>
</evidence>
<protein>
    <submittedName>
        <fullName evidence="5">MarR family transcriptional regulator</fullName>
    </submittedName>
</protein>
<evidence type="ECO:0000313" key="5">
    <source>
        <dbReference type="EMBL" id="GGG87701.1"/>
    </source>
</evidence>
<dbReference type="PANTHER" id="PTHR33164">
    <property type="entry name" value="TRANSCRIPTIONAL REGULATOR, MARR FAMILY"/>
    <property type="match status" value="1"/>
</dbReference>
<evidence type="ECO:0000259" key="4">
    <source>
        <dbReference type="PROSITE" id="PS50995"/>
    </source>
</evidence>
<dbReference type="PROSITE" id="PS01117">
    <property type="entry name" value="HTH_MARR_1"/>
    <property type="match status" value="1"/>
</dbReference>
<dbReference type="SMART" id="SM00347">
    <property type="entry name" value="HTH_MARR"/>
    <property type="match status" value="1"/>
</dbReference>
<evidence type="ECO:0000256" key="1">
    <source>
        <dbReference type="ARBA" id="ARBA00023015"/>
    </source>
</evidence>
<reference evidence="5" key="1">
    <citation type="journal article" date="2014" name="Int. J. Syst. Evol. Microbiol.">
        <title>Complete genome sequence of Corynebacterium casei LMG S-19264T (=DSM 44701T), isolated from a smear-ripened cheese.</title>
        <authorList>
            <consortium name="US DOE Joint Genome Institute (JGI-PGF)"/>
            <person name="Walter F."/>
            <person name="Albersmeier A."/>
            <person name="Kalinowski J."/>
            <person name="Ruckert C."/>
        </authorList>
    </citation>
    <scope>NUCLEOTIDE SEQUENCE</scope>
    <source>
        <strain evidence="5">CGMCC 1.12754</strain>
    </source>
</reference>
<organism evidence="5 6">
    <name type="scientific">Virgibacillus oceani</name>
    <dbReference type="NCBI Taxonomy" id="1479511"/>
    <lineage>
        <taxon>Bacteria</taxon>
        <taxon>Bacillati</taxon>
        <taxon>Bacillota</taxon>
        <taxon>Bacilli</taxon>
        <taxon>Bacillales</taxon>
        <taxon>Bacillaceae</taxon>
        <taxon>Virgibacillus</taxon>
    </lineage>
</organism>
<name>A0A917HS50_9BACI</name>
<dbReference type="PRINTS" id="PR00598">
    <property type="entry name" value="HTHMARR"/>
</dbReference>
<feature type="domain" description="HTH marR-type" evidence="4">
    <location>
        <begin position="19"/>
        <end position="151"/>
    </location>
</feature>
<dbReference type="EMBL" id="BMFR01000027">
    <property type="protein sequence ID" value="GGG87701.1"/>
    <property type="molecule type" value="Genomic_DNA"/>
</dbReference>
<dbReference type="Pfam" id="PF01047">
    <property type="entry name" value="MarR"/>
    <property type="match status" value="1"/>
</dbReference>
<accession>A0A917HS50</accession>
<comment type="caution">
    <text evidence="5">The sequence shown here is derived from an EMBL/GenBank/DDBJ whole genome shotgun (WGS) entry which is preliminary data.</text>
</comment>
<dbReference type="PROSITE" id="PS50995">
    <property type="entry name" value="HTH_MARR_2"/>
    <property type="match status" value="1"/>
</dbReference>
<keyword evidence="3" id="KW-0804">Transcription</keyword>
<keyword evidence="2" id="KW-0238">DNA-binding</keyword>
<dbReference type="InterPro" id="IPR039422">
    <property type="entry name" value="MarR/SlyA-like"/>
</dbReference>
<gene>
    <name evidence="5" type="ORF">GCM10011398_36990</name>
</gene>
<dbReference type="AlphaFoldDB" id="A0A917HS50"/>
<dbReference type="GO" id="GO:0003677">
    <property type="term" value="F:DNA binding"/>
    <property type="evidence" value="ECO:0007669"/>
    <property type="project" value="UniProtKB-KW"/>
</dbReference>
<sequence>MTLITKENSTLLVKKQDTSLKLFVVLSKTYRVIMEKIEEDIQSRGLNLTDFAVLELLYHKGDQPMQKIGEKILLASGSITYIVNKLEKKEYLVRVPCPDDRRSTFASISDKGRELLNLIFPEHWQRIEELMSELSDEERKQAINLLKKLGLSLRKL</sequence>
<dbReference type="PANTHER" id="PTHR33164:SF56">
    <property type="entry name" value="HTH-TYPE TRANSCRIPTIONAL REGULATOR MHQR"/>
    <property type="match status" value="1"/>
</dbReference>
<dbReference type="GO" id="GO:0006950">
    <property type="term" value="P:response to stress"/>
    <property type="evidence" value="ECO:0007669"/>
    <property type="project" value="TreeGrafter"/>
</dbReference>
<keyword evidence="1" id="KW-0805">Transcription regulation</keyword>
<evidence type="ECO:0000256" key="2">
    <source>
        <dbReference type="ARBA" id="ARBA00023125"/>
    </source>
</evidence>
<dbReference type="InterPro" id="IPR023187">
    <property type="entry name" value="Tscrpt_reg_MarR-type_CS"/>
</dbReference>
<dbReference type="InterPro" id="IPR036390">
    <property type="entry name" value="WH_DNA-bd_sf"/>
</dbReference>
<proteinExistence type="predicted"/>
<dbReference type="Proteomes" id="UP000622860">
    <property type="component" value="Unassembled WGS sequence"/>
</dbReference>
<evidence type="ECO:0000256" key="3">
    <source>
        <dbReference type="ARBA" id="ARBA00023163"/>
    </source>
</evidence>
<reference evidence="5" key="2">
    <citation type="submission" date="2020-09" db="EMBL/GenBank/DDBJ databases">
        <authorList>
            <person name="Sun Q."/>
            <person name="Zhou Y."/>
        </authorList>
    </citation>
    <scope>NUCLEOTIDE SEQUENCE</scope>
    <source>
        <strain evidence="5">CGMCC 1.12754</strain>
    </source>
</reference>